<name>A0A4R3JKU7_9FIRM</name>
<evidence type="ECO:0000313" key="2">
    <source>
        <dbReference type="EMBL" id="GBU06615.1"/>
    </source>
</evidence>
<feature type="region of interest" description="Disordered" evidence="1">
    <location>
        <begin position="128"/>
        <end position="173"/>
    </location>
</feature>
<protein>
    <recommendedName>
        <fullName evidence="6">Phage replisome organizer</fullName>
    </recommendedName>
</protein>
<feature type="compositionally biased region" description="Basic and acidic residues" evidence="1">
    <location>
        <begin position="249"/>
        <end position="273"/>
    </location>
</feature>
<dbReference type="EMBL" id="SLZV01000022">
    <property type="protein sequence ID" value="TCS65540.1"/>
    <property type="molecule type" value="Genomic_DNA"/>
</dbReference>
<dbReference type="EMBL" id="BHEO01000008">
    <property type="protein sequence ID" value="GBU06615.1"/>
    <property type="molecule type" value="Genomic_DNA"/>
</dbReference>
<reference evidence="2 5" key="1">
    <citation type="journal article" date="2018" name="Int. J. Syst. Evol. Microbiol.">
        <title>Draft Genome Sequence of Faecalimonas umbilicata JCM 30896T, an Acetate-Producing Bacterium Isolated from Human Feces.</title>
        <authorList>
            <person name="Sakamoto M."/>
            <person name="Ikeyama N."/>
            <person name="Yuki M."/>
            <person name="Ohkuma M."/>
        </authorList>
    </citation>
    <scope>NUCLEOTIDE SEQUENCE [LARGE SCALE GENOMIC DNA]</scope>
    <source>
        <strain evidence="2 5">EGH7</strain>
    </source>
</reference>
<organism evidence="3 4">
    <name type="scientific">Faecalimonas umbilicata</name>
    <dbReference type="NCBI Taxonomy" id="1912855"/>
    <lineage>
        <taxon>Bacteria</taxon>
        <taxon>Bacillati</taxon>
        <taxon>Bacillota</taxon>
        <taxon>Clostridia</taxon>
        <taxon>Lachnospirales</taxon>
        <taxon>Lachnospiraceae</taxon>
        <taxon>Faecalimonas</taxon>
    </lineage>
</organism>
<evidence type="ECO:0000313" key="4">
    <source>
        <dbReference type="Proteomes" id="UP000294613"/>
    </source>
</evidence>
<evidence type="ECO:0000313" key="5">
    <source>
        <dbReference type="Proteomes" id="UP000702954"/>
    </source>
</evidence>
<accession>A0A4R3JKU7</accession>
<reference evidence="3 4" key="2">
    <citation type="submission" date="2019-03" db="EMBL/GenBank/DDBJ databases">
        <title>Genomic Encyclopedia of Type Strains, Phase IV (KMG-IV): sequencing the most valuable type-strain genomes for metagenomic binning, comparative biology and taxonomic classification.</title>
        <authorList>
            <person name="Goeker M."/>
        </authorList>
    </citation>
    <scope>NUCLEOTIDE SEQUENCE [LARGE SCALE GENOMIC DNA]</scope>
    <source>
        <strain evidence="3 4">DSM 103426</strain>
    </source>
</reference>
<gene>
    <name evidence="3" type="ORF">EDD74_12234</name>
    <name evidence="2" type="ORF">FAEUMB_31560</name>
</gene>
<proteinExistence type="predicted"/>
<keyword evidence="5" id="KW-1185">Reference proteome</keyword>
<dbReference type="Proteomes" id="UP000294613">
    <property type="component" value="Unassembled WGS sequence"/>
</dbReference>
<dbReference type="RefSeq" id="WP_116442441.1">
    <property type="nucleotide sequence ID" value="NZ_BHEO01000008.1"/>
</dbReference>
<feature type="region of interest" description="Disordered" evidence="1">
    <location>
        <begin position="248"/>
        <end position="273"/>
    </location>
</feature>
<sequence length="273" mass="31674">MAWISVHDHVVGGKLRELAKDIECSQKEALGILVSLWLWGLNNADQTGKLRSCDKIDVAEEVFSKGLSEGLDKRKIVDSLISQRWIDESEDGDLYLHDWDTWQEQWYKFLKNKEYDAERKRAERARKREEILKKVSNSSSSTDSPKENPMDSPPDSPTDAIPAEKKKPKKAAKKKVEKKQYAEYVSLKEEEYNKLVYGYGQVATEKFIEELNLYKGSTGKTYKSDYMTILNWVTEKVEKKYPGLIQRPEAIRTKAEKQNETPKDENPFGQWKE</sequence>
<dbReference type="AlphaFoldDB" id="A0A4R3JKU7"/>
<dbReference type="Proteomes" id="UP000702954">
    <property type="component" value="Unassembled WGS sequence"/>
</dbReference>
<evidence type="ECO:0000256" key="1">
    <source>
        <dbReference type="SAM" id="MobiDB-lite"/>
    </source>
</evidence>
<feature type="compositionally biased region" description="Low complexity" evidence="1">
    <location>
        <begin position="134"/>
        <end position="143"/>
    </location>
</feature>
<evidence type="ECO:0008006" key="6">
    <source>
        <dbReference type="Google" id="ProtNLM"/>
    </source>
</evidence>
<comment type="caution">
    <text evidence="3">The sequence shown here is derived from an EMBL/GenBank/DDBJ whole genome shotgun (WGS) entry which is preliminary data.</text>
</comment>
<evidence type="ECO:0000313" key="3">
    <source>
        <dbReference type="EMBL" id="TCS65540.1"/>
    </source>
</evidence>